<protein>
    <submittedName>
        <fullName evidence="2">Uncharacterized protein</fullName>
    </submittedName>
</protein>
<dbReference type="Proteomes" id="UP000324974">
    <property type="component" value="Chromosome"/>
</dbReference>
<dbReference type="EMBL" id="CP042425">
    <property type="protein sequence ID" value="QEL20405.1"/>
    <property type="molecule type" value="Genomic_DNA"/>
</dbReference>
<sequence length="86" mass="9781">MANLSGRGNLPSSKELGRRSNSPPDRLDHSLRFGIEYRPLTRGRWRLLGTAGTRDQAEWWLIRFAGGGDFRLRPPVKREGTTHARP</sequence>
<evidence type="ECO:0000256" key="1">
    <source>
        <dbReference type="SAM" id="MobiDB-lite"/>
    </source>
</evidence>
<proteinExistence type="predicted"/>
<reference evidence="3" key="1">
    <citation type="submission" date="2019-08" db="EMBL/GenBank/DDBJ databases">
        <title>Limnoglobus roseus gen. nov., sp. nov., a novel freshwater planctomycete with a giant genome from the family Gemmataceae.</title>
        <authorList>
            <person name="Kulichevskaya I.S."/>
            <person name="Naumoff D.G."/>
            <person name="Miroshnikov K."/>
            <person name="Ivanova A."/>
            <person name="Philippov D.A."/>
            <person name="Hakobyan A."/>
            <person name="Rijpstra I.C."/>
            <person name="Sinninghe Damste J.S."/>
            <person name="Liesack W."/>
            <person name="Dedysh S.N."/>
        </authorList>
    </citation>
    <scope>NUCLEOTIDE SEQUENCE [LARGE SCALE GENOMIC DNA]</scope>
    <source>
        <strain evidence="3">PX52</strain>
    </source>
</reference>
<evidence type="ECO:0000313" key="2">
    <source>
        <dbReference type="EMBL" id="QEL20405.1"/>
    </source>
</evidence>
<evidence type="ECO:0000313" key="3">
    <source>
        <dbReference type="Proteomes" id="UP000324974"/>
    </source>
</evidence>
<dbReference type="AlphaFoldDB" id="A0A5C1AP94"/>
<dbReference type="KEGG" id="lrs:PX52LOC_07499"/>
<feature type="region of interest" description="Disordered" evidence="1">
    <location>
        <begin position="1"/>
        <end position="29"/>
    </location>
</feature>
<accession>A0A5C1AP94</accession>
<gene>
    <name evidence="2" type="ORF">PX52LOC_07499</name>
</gene>
<keyword evidence="3" id="KW-1185">Reference proteome</keyword>
<organism evidence="2 3">
    <name type="scientific">Limnoglobus roseus</name>
    <dbReference type="NCBI Taxonomy" id="2598579"/>
    <lineage>
        <taxon>Bacteria</taxon>
        <taxon>Pseudomonadati</taxon>
        <taxon>Planctomycetota</taxon>
        <taxon>Planctomycetia</taxon>
        <taxon>Gemmatales</taxon>
        <taxon>Gemmataceae</taxon>
        <taxon>Limnoglobus</taxon>
    </lineage>
</organism>
<name>A0A5C1AP94_9BACT</name>